<name>A0A1Y0ECL6_9RHOB</name>
<comment type="similarity">
    <text evidence="7">Belongs to the TRAP transporter small permease family.</text>
</comment>
<keyword evidence="2 7" id="KW-0813">Transport</keyword>
<protein>
    <recommendedName>
        <fullName evidence="7">TRAP transporter small permease protein</fullName>
    </recommendedName>
</protein>
<feature type="domain" description="Tripartite ATP-independent periplasmic transporters DctQ component" evidence="8">
    <location>
        <begin position="26"/>
        <end position="164"/>
    </location>
</feature>
<dbReference type="EMBL" id="CP021431">
    <property type="protein sequence ID" value="ARU01238.1"/>
    <property type="molecule type" value="Genomic_DNA"/>
</dbReference>
<evidence type="ECO:0000256" key="2">
    <source>
        <dbReference type="ARBA" id="ARBA00022448"/>
    </source>
</evidence>
<dbReference type="GO" id="GO:0022857">
    <property type="term" value="F:transmembrane transporter activity"/>
    <property type="evidence" value="ECO:0007669"/>
    <property type="project" value="UniProtKB-UniRule"/>
</dbReference>
<keyword evidence="3" id="KW-1003">Cell membrane</keyword>
<dbReference type="OrthoDB" id="6183232at2"/>
<feature type="transmembrane region" description="Helical" evidence="7">
    <location>
        <begin position="106"/>
        <end position="125"/>
    </location>
</feature>
<comment type="subcellular location">
    <subcellularLocation>
        <location evidence="7">Cell inner membrane</location>
        <topology evidence="7">Multi-pass membrane protein</topology>
    </subcellularLocation>
    <subcellularLocation>
        <location evidence="1">Cell membrane</location>
        <topology evidence="1">Multi-pass membrane protein</topology>
    </subcellularLocation>
</comment>
<dbReference type="AlphaFoldDB" id="A0A1Y0ECL6"/>
<keyword evidence="6 7" id="KW-0472">Membrane</keyword>
<evidence type="ECO:0000256" key="1">
    <source>
        <dbReference type="ARBA" id="ARBA00004651"/>
    </source>
</evidence>
<keyword evidence="10" id="KW-1185">Reference proteome</keyword>
<gene>
    <name evidence="9" type="ORF">LOKVESSMR4R_01925</name>
</gene>
<feature type="transmembrane region" description="Helical" evidence="7">
    <location>
        <begin position="145"/>
        <end position="170"/>
    </location>
</feature>
<evidence type="ECO:0000313" key="9">
    <source>
        <dbReference type="EMBL" id="ARU01238.1"/>
    </source>
</evidence>
<dbReference type="STRING" id="1122181.GCA_000382265_01786"/>
<sequence length="176" mass="18389">MFHLLITRLAQGSALLGGLVLIGLVCLVCASILGRETGALAIAAGFGDLVRGAGIGPVTGDYELVEAGMAFAVFSFLPLTQLTGAHARVDIFTAGLGPRANAALSAFWAVVMALVILLITWRLAAGLQDKLRYGETTFLLQFPVWWAYAACLVAACIACIVSLYCAALSLTGKRAE</sequence>
<comment type="function">
    <text evidence="7">Part of the tripartite ATP-independent periplasmic (TRAP) transport system.</text>
</comment>
<evidence type="ECO:0000256" key="5">
    <source>
        <dbReference type="ARBA" id="ARBA00022989"/>
    </source>
</evidence>
<evidence type="ECO:0000259" key="8">
    <source>
        <dbReference type="Pfam" id="PF04290"/>
    </source>
</evidence>
<dbReference type="RefSeq" id="WP_087207875.1">
    <property type="nucleotide sequence ID" value="NZ_CP021431.1"/>
</dbReference>
<feature type="transmembrane region" description="Helical" evidence="7">
    <location>
        <begin position="67"/>
        <end position="85"/>
    </location>
</feature>
<evidence type="ECO:0000256" key="7">
    <source>
        <dbReference type="RuleBase" id="RU369079"/>
    </source>
</evidence>
<keyword evidence="4 7" id="KW-0812">Transmembrane</keyword>
<feature type="transmembrane region" description="Helical" evidence="7">
    <location>
        <begin position="12"/>
        <end position="33"/>
    </location>
</feature>
<dbReference type="KEGG" id="lvs:LOKVESSMR4R_01925"/>
<organism evidence="9 10">
    <name type="scientific">Yoonia vestfoldensis</name>
    <dbReference type="NCBI Taxonomy" id="245188"/>
    <lineage>
        <taxon>Bacteria</taxon>
        <taxon>Pseudomonadati</taxon>
        <taxon>Pseudomonadota</taxon>
        <taxon>Alphaproteobacteria</taxon>
        <taxon>Rhodobacterales</taxon>
        <taxon>Paracoccaceae</taxon>
        <taxon>Yoonia</taxon>
    </lineage>
</organism>
<evidence type="ECO:0000256" key="6">
    <source>
        <dbReference type="ARBA" id="ARBA00023136"/>
    </source>
</evidence>
<dbReference type="GO" id="GO:0005886">
    <property type="term" value="C:plasma membrane"/>
    <property type="evidence" value="ECO:0007669"/>
    <property type="project" value="UniProtKB-SubCell"/>
</dbReference>
<dbReference type="InterPro" id="IPR055348">
    <property type="entry name" value="DctQ"/>
</dbReference>
<keyword evidence="5 7" id="KW-1133">Transmembrane helix</keyword>
<dbReference type="Proteomes" id="UP000195273">
    <property type="component" value="Chromosome"/>
</dbReference>
<evidence type="ECO:0000313" key="10">
    <source>
        <dbReference type="Proteomes" id="UP000195273"/>
    </source>
</evidence>
<comment type="subunit">
    <text evidence="7">The complex comprises the extracytoplasmic solute receptor protein and the two transmembrane proteins.</text>
</comment>
<evidence type="ECO:0000256" key="3">
    <source>
        <dbReference type="ARBA" id="ARBA00022475"/>
    </source>
</evidence>
<reference evidence="9 10" key="1">
    <citation type="submission" date="2017-05" db="EMBL/GenBank/DDBJ databases">
        <title>Genome Sequence of Loktanella vestfoldensis Strain SMR4r Isolated from a Culture of the Diatom Skeletonema marinoi.</title>
        <authorList>
            <person name="Topel M."/>
            <person name="Pinder M.I.M."/>
            <person name="Johansson O.N."/>
            <person name="Kourtchenko O."/>
            <person name="Godhe A."/>
            <person name="Clarke A.K."/>
        </authorList>
    </citation>
    <scope>NUCLEOTIDE SEQUENCE [LARGE SCALE GENOMIC DNA]</scope>
    <source>
        <strain evidence="9 10">SMR4r</strain>
    </source>
</reference>
<evidence type="ECO:0000256" key="4">
    <source>
        <dbReference type="ARBA" id="ARBA00022692"/>
    </source>
</evidence>
<proteinExistence type="inferred from homology"/>
<keyword evidence="7" id="KW-0997">Cell inner membrane</keyword>
<accession>A0A1Y0ECL6</accession>
<dbReference type="Pfam" id="PF04290">
    <property type="entry name" value="DctQ"/>
    <property type="match status" value="1"/>
</dbReference>